<sequence>MTSGAPESTSVDHEALREAVRRARRLYATKGAPDQVAATTAELSAHLRAALRTCETLAVDGPGFHLAALESARHLLNRPPAEGGPLAQAVHMQLLADAASALGAALRTQGGA</sequence>
<protein>
    <submittedName>
        <fullName evidence="1">Uncharacterized protein</fullName>
    </submittedName>
</protein>
<comment type="caution">
    <text evidence="1">The sequence shown here is derived from an EMBL/GenBank/DDBJ whole genome shotgun (WGS) entry which is preliminary data.</text>
</comment>
<evidence type="ECO:0000313" key="2">
    <source>
        <dbReference type="Proteomes" id="UP001183388"/>
    </source>
</evidence>
<gene>
    <name evidence="1" type="ORF">RM780_04840</name>
</gene>
<reference evidence="2" key="1">
    <citation type="submission" date="2023-07" db="EMBL/GenBank/DDBJ databases">
        <title>30 novel species of actinomycetes from the DSMZ collection.</title>
        <authorList>
            <person name="Nouioui I."/>
        </authorList>
    </citation>
    <scope>NUCLEOTIDE SEQUENCE [LARGE SCALE GENOMIC DNA]</scope>
    <source>
        <strain evidence="2">DSM 44917</strain>
    </source>
</reference>
<dbReference type="EMBL" id="JAVREN010000005">
    <property type="protein sequence ID" value="MDT0306289.1"/>
    <property type="molecule type" value="Genomic_DNA"/>
</dbReference>
<dbReference type="RefSeq" id="WP_311629220.1">
    <property type="nucleotide sequence ID" value="NZ_JAVREN010000005.1"/>
</dbReference>
<name>A0ABU2L405_9ACTN</name>
<dbReference type="Proteomes" id="UP001183388">
    <property type="component" value="Unassembled WGS sequence"/>
</dbReference>
<evidence type="ECO:0000313" key="1">
    <source>
        <dbReference type="EMBL" id="MDT0306289.1"/>
    </source>
</evidence>
<proteinExistence type="predicted"/>
<organism evidence="1 2">
    <name type="scientific">Streptomyces boetiae</name>
    <dbReference type="NCBI Taxonomy" id="3075541"/>
    <lineage>
        <taxon>Bacteria</taxon>
        <taxon>Bacillati</taxon>
        <taxon>Actinomycetota</taxon>
        <taxon>Actinomycetes</taxon>
        <taxon>Kitasatosporales</taxon>
        <taxon>Streptomycetaceae</taxon>
        <taxon>Streptomyces</taxon>
    </lineage>
</organism>
<keyword evidence="2" id="KW-1185">Reference proteome</keyword>
<accession>A0ABU2L405</accession>